<dbReference type="EMBL" id="JAPDRQ010000047">
    <property type="protein sequence ID" value="KAJ9658773.1"/>
    <property type="molecule type" value="Genomic_DNA"/>
</dbReference>
<accession>A0ACC3AB85</accession>
<proteinExistence type="predicted"/>
<protein>
    <submittedName>
        <fullName evidence="1">Uncharacterized protein</fullName>
    </submittedName>
</protein>
<dbReference type="Proteomes" id="UP001172386">
    <property type="component" value="Unassembled WGS sequence"/>
</dbReference>
<keyword evidence="2" id="KW-1185">Reference proteome</keyword>
<sequence>MTKSSGRTGVHKGDLAYYDRFGAIPGLLVTSGIAFTLLSLNVSDWRGSESLLDWTKRNRNVVTVIVQVISHILGLIMVQVVCALIRTSFVLSTSSRPFSLRMAQFIQAASTPRMTWSLPWSLSFPLMILVAASFIPGAMWAGALAPYTAERNTTQSFQIPTFDIMNSALLWNGDTNLNTTVDGAGKNWVTDLGLFSFEKASMRGPLQSSASDASFVTDGSRRHFKLDKTGYAYTNRSYGTGGIAGFVNFTGINAPDWYLYSEQGLGSTVKCFYNRSIDLHWQHAFVTPINVYQSYGTDADGGEVTYTNYMVYTQFSLFSWSISYTTTTNKIQLQIITGASSPSAEDDYDFHQFNNMQCDIAFQLQDFDVFVNSTSKIVNSTPKASTTRAWPSWGDTVANKVGNFLYGLTLGDGCVDGCTLGTSMLLNVNKLRAQREDHTNSTDILIEGVEDFVASIVDNSLVDLLLTRMVSNAPGATKQAFATIGVPAIVFGDRKFIVIVVVINILICAAYVVEFARTRAWRGIPSLDFMNLADMLISASKGGIAYENMAEQSGRKGLFDYETKMQLERGTSASDLPLLIPLLDEHSDSKRLLDTKYQQVPENVPGDNPFADDETYEMTRRQSRISDETERTPFAD</sequence>
<reference evidence="1" key="1">
    <citation type="submission" date="2022-10" db="EMBL/GenBank/DDBJ databases">
        <title>Culturing micro-colonial fungi from biological soil crusts in the Mojave desert and describing Neophaeococcomyces mojavensis, and introducing the new genera and species Taxawa tesnikishii.</title>
        <authorList>
            <person name="Kurbessoian T."/>
            <person name="Stajich J.E."/>
        </authorList>
    </citation>
    <scope>NUCLEOTIDE SEQUENCE</scope>
    <source>
        <strain evidence="1">JES_112</strain>
    </source>
</reference>
<evidence type="ECO:0000313" key="2">
    <source>
        <dbReference type="Proteomes" id="UP001172386"/>
    </source>
</evidence>
<evidence type="ECO:0000313" key="1">
    <source>
        <dbReference type="EMBL" id="KAJ9658773.1"/>
    </source>
</evidence>
<name>A0ACC3AB85_9EURO</name>
<comment type="caution">
    <text evidence="1">The sequence shown here is derived from an EMBL/GenBank/DDBJ whole genome shotgun (WGS) entry which is preliminary data.</text>
</comment>
<organism evidence="1 2">
    <name type="scientific">Neophaeococcomyces mojaviensis</name>
    <dbReference type="NCBI Taxonomy" id="3383035"/>
    <lineage>
        <taxon>Eukaryota</taxon>
        <taxon>Fungi</taxon>
        <taxon>Dikarya</taxon>
        <taxon>Ascomycota</taxon>
        <taxon>Pezizomycotina</taxon>
        <taxon>Eurotiomycetes</taxon>
        <taxon>Chaetothyriomycetidae</taxon>
        <taxon>Chaetothyriales</taxon>
        <taxon>Chaetothyriales incertae sedis</taxon>
        <taxon>Neophaeococcomyces</taxon>
    </lineage>
</organism>
<gene>
    <name evidence="1" type="ORF">H2198_003519</name>
</gene>